<feature type="active site" evidence="5">
    <location>
        <position position="64"/>
    </location>
</feature>
<dbReference type="InterPro" id="IPR017968">
    <property type="entry name" value="Acylphosphatase_CS"/>
</dbReference>
<dbReference type="PANTHER" id="PTHR47268:SF4">
    <property type="entry name" value="ACYLPHOSPHATASE"/>
    <property type="match status" value="1"/>
</dbReference>
<dbReference type="InterPro" id="IPR036046">
    <property type="entry name" value="Acylphosphatase-like_dom_sf"/>
</dbReference>
<comment type="catalytic activity">
    <reaction evidence="4 5">
        <text>an acyl phosphate + H2O = a carboxylate + phosphate + H(+)</text>
        <dbReference type="Rhea" id="RHEA:14965"/>
        <dbReference type="ChEBI" id="CHEBI:15377"/>
        <dbReference type="ChEBI" id="CHEBI:15378"/>
        <dbReference type="ChEBI" id="CHEBI:29067"/>
        <dbReference type="ChEBI" id="CHEBI:43474"/>
        <dbReference type="ChEBI" id="CHEBI:59918"/>
        <dbReference type="EC" id="3.6.1.7"/>
    </reaction>
</comment>
<name>A0ABV8X4N9_9LACT</name>
<dbReference type="SUPFAM" id="SSF54975">
    <property type="entry name" value="Acylphosphatase/BLUF domain-like"/>
    <property type="match status" value="1"/>
</dbReference>
<dbReference type="EMBL" id="JBHSEC010000019">
    <property type="protein sequence ID" value="MFC4410896.1"/>
    <property type="molecule type" value="Genomic_DNA"/>
</dbReference>
<dbReference type="PROSITE" id="PS00151">
    <property type="entry name" value="ACYLPHOSPHATASE_2"/>
    <property type="match status" value="1"/>
</dbReference>
<comment type="similarity">
    <text evidence="1 6">Belongs to the acylphosphatase family.</text>
</comment>
<dbReference type="Gene3D" id="3.30.70.100">
    <property type="match status" value="1"/>
</dbReference>
<evidence type="ECO:0000256" key="5">
    <source>
        <dbReference type="PROSITE-ProRule" id="PRU00520"/>
    </source>
</evidence>
<keyword evidence="9" id="KW-1185">Reference proteome</keyword>
<dbReference type="InterPro" id="IPR020456">
    <property type="entry name" value="Acylphosphatase"/>
</dbReference>
<comment type="caution">
    <text evidence="8">The sequence shown here is derived from an EMBL/GenBank/DDBJ whole genome shotgun (WGS) entry which is preliminary data.</text>
</comment>
<proteinExistence type="inferred from homology"/>
<keyword evidence="5" id="KW-0378">Hydrolase</keyword>
<feature type="domain" description="Acylphosphatase-like" evidence="7">
    <location>
        <begin position="31"/>
        <end position="117"/>
    </location>
</feature>
<evidence type="ECO:0000256" key="2">
    <source>
        <dbReference type="ARBA" id="ARBA00012150"/>
    </source>
</evidence>
<evidence type="ECO:0000256" key="3">
    <source>
        <dbReference type="ARBA" id="ARBA00015991"/>
    </source>
</evidence>
<evidence type="ECO:0000259" key="7">
    <source>
        <dbReference type="PROSITE" id="PS51160"/>
    </source>
</evidence>
<reference evidence="9" key="1">
    <citation type="journal article" date="2019" name="Int. J. Syst. Evol. Microbiol.">
        <title>The Global Catalogue of Microorganisms (GCM) 10K type strain sequencing project: providing services to taxonomists for standard genome sequencing and annotation.</title>
        <authorList>
            <consortium name="The Broad Institute Genomics Platform"/>
            <consortium name="The Broad Institute Genome Sequencing Center for Infectious Disease"/>
            <person name="Wu L."/>
            <person name="Ma J."/>
        </authorList>
    </citation>
    <scope>NUCLEOTIDE SEQUENCE [LARGE SCALE GENOMIC DNA]</scope>
    <source>
        <strain evidence="9">CCUG 59778</strain>
    </source>
</reference>
<accession>A0ABV8X4N9</accession>
<organism evidence="8 9">
    <name type="scientific">Chungangia koreensis</name>
    <dbReference type="NCBI Taxonomy" id="752657"/>
    <lineage>
        <taxon>Bacteria</taxon>
        <taxon>Bacillati</taxon>
        <taxon>Bacillota</taxon>
        <taxon>Bacilli</taxon>
        <taxon>Lactobacillales</taxon>
        <taxon>Chungangia</taxon>
    </lineage>
</organism>
<dbReference type="PRINTS" id="PR00112">
    <property type="entry name" value="ACYLPHPHTASE"/>
</dbReference>
<evidence type="ECO:0000256" key="1">
    <source>
        <dbReference type="ARBA" id="ARBA00005614"/>
    </source>
</evidence>
<evidence type="ECO:0000256" key="6">
    <source>
        <dbReference type="RuleBase" id="RU004168"/>
    </source>
</evidence>
<dbReference type="RefSeq" id="WP_378155256.1">
    <property type="nucleotide sequence ID" value="NZ_JBHSEC010000019.1"/>
</dbReference>
<sequence>MNSLKKLRDSYIIWHANRIKFPDFAQSPVVRKNITFSGKVQNVGFRLELWRLAQRLNLKGWVKNSDDGSVIAELQGEESKIDFLIKSMQSLKRATVNEPHIVELPFSDEELDIKIIR</sequence>
<dbReference type="Pfam" id="PF00708">
    <property type="entry name" value="Acylphosphatase"/>
    <property type="match status" value="1"/>
</dbReference>
<dbReference type="PROSITE" id="PS51160">
    <property type="entry name" value="ACYLPHOSPHATASE_3"/>
    <property type="match status" value="1"/>
</dbReference>
<feature type="active site" evidence="5">
    <location>
        <position position="46"/>
    </location>
</feature>
<dbReference type="PANTHER" id="PTHR47268">
    <property type="entry name" value="ACYLPHOSPHATASE"/>
    <property type="match status" value="1"/>
</dbReference>
<evidence type="ECO:0000256" key="4">
    <source>
        <dbReference type="ARBA" id="ARBA00047645"/>
    </source>
</evidence>
<protein>
    <recommendedName>
        <fullName evidence="3 5">acylphosphatase</fullName>
        <ecNumber evidence="2 5">3.6.1.7</ecNumber>
    </recommendedName>
</protein>
<dbReference type="EC" id="3.6.1.7" evidence="2 5"/>
<evidence type="ECO:0000313" key="8">
    <source>
        <dbReference type="EMBL" id="MFC4410896.1"/>
    </source>
</evidence>
<gene>
    <name evidence="8" type="ORF">ACFOZY_10755</name>
</gene>
<dbReference type="Proteomes" id="UP001595817">
    <property type="component" value="Unassembled WGS sequence"/>
</dbReference>
<evidence type="ECO:0000313" key="9">
    <source>
        <dbReference type="Proteomes" id="UP001595817"/>
    </source>
</evidence>
<dbReference type="InterPro" id="IPR001792">
    <property type="entry name" value="Acylphosphatase-like_dom"/>
</dbReference>